<evidence type="ECO:0000313" key="3">
    <source>
        <dbReference type="Proteomes" id="UP000037696"/>
    </source>
</evidence>
<dbReference type="AlphaFoldDB" id="A0A0M9WDD0"/>
<evidence type="ECO:0000256" key="1">
    <source>
        <dbReference type="SAM" id="MobiDB-lite"/>
    </source>
</evidence>
<comment type="caution">
    <text evidence="2">The sequence shown here is derived from an EMBL/GenBank/DDBJ whole genome shotgun (WGS) entry which is preliminary data.</text>
</comment>
<protein>
    <submittedName>
        <fullName evidence="2">Uncharacterized protein</fullName>
    </submittedName>
</protein>
<organism evidence="2 3">
    <name type="scientific">Penicillium nordicum</name>
    <dbReference type="NCBI Taxonomy" id="229535"/>
    <lineage>
        <taxon>Eukaryota</taxon>
        <taxon>Fungi</taxon>
        <taxon>Dikarya</taxon>
        <taxon>Ascomycota</taxon>
        <taxon>Pezizomycotina</taxon>
        <taxon>Eurotiomycetes</taxon>
        <taxon>Eurotiomycetidae</taxon>
        <taxon>Eurotiales</taxon>
        <taxon>Aspergillaceae</taxon>
        <taxon>Penicillium</taxon>
    </lineage>
</organism>
<evidence type="ECO:0000313" key="2">
    <source>
        <dbReference type="EMBL" id="KOS40585.1"/>
    </source>
</evidence>
<accession>A0A0M9WDD0</accession>
<keyword evidence="3" id="KW-1185">Reference proteome</keyword>
<name>A0A0M9WDD0_9EURO</name>
<dbReference type="Proteomes" id="UP000037696">
    <property type="component" value="Unassembled WGS sequence"/>
</dbReference>
<sequence>MQLPGHGLNGPKRSVVLKIRGERPHEIEANTDRYRFIPRLLRDDAGIVELAIWDEPNVRLRCWDKKRPSDNIKGVTCSSSRQPDSGHGSRCSVHHEVVQEDEDGVDS</sequence>
<feature type="region of interest" description="Disordered" evidence="1">
    <location>
        <begin position="72"/>
        <end position="107"/>
    </location>
</feature>
<reference evidence="2 3" key="1">
    <citation type="submission" date="2015-08" db="EMBL/GenBank/DDBJ databases">
        <title>Genome sequencing of Penicillium nordicum.</title>
        <authorList>
            <person name="Nguyen H.D."/>
            <person name="Seifert K.A."/>
        </authorList>
    </citation>
    <scope>NUCLEOTIDE SEQUENCE [LARGE SCALE GENOMIC DNA]</scope>
    <source>
        <strain evidence="2 3">DAOMC 185683</strain>
    </source>
</reference>
<proteinExistence type="predicted"/>
<dbReference type="EMBL" id="LHQQ01000158">
    <property type="protein sequence ID" value="KOS40585.1"/>
    <property type="molecule type" value="Genomic_DNA"/>
</dbReference>
<gene>
    <name evidence="2" type="ORF">ACN38_g8557</name>
</gene>